<keyword evidence="1" id="KW-1133">Transmembrane helix</keyword>
<feature type="transmembrane region" description="Helical" evidence="1">
    <location>
        <begin position="98"/>
        <end position="117"/>
    </location>
</feature>
<organism evidence="3 4">
    <name type="scientific">Rubripirellula tenax</name>
    <dbReference type="NCBI Taxonomy" id="2528015"/>
    <lineage>
        <taxon>Bacteria</taxon>
        <taxon>Pseudomonadati</taxon>
        <taxon>Planctomycetota</taxon>
        <taxon>Planctomycetia</taxon>
        <taxon>Pirellulales</taxon>
        <taxon>Pirellulaceae</taxon>
        <taxon>Rubripirellula</taxon>
    </lineage>
</organism>
<dbReference type="EMBL" id="SJPW01000001">
    <property type="protein sequence ID" value="TWU60758.1"/>
    <property type="molecule type" value="Genomic_DNA"/>
</dbReference>
<feature type="transmembrane region" description="Helical" evidence="1">
    <location>
        <begin position="274"/>
        <end position="292"/>
    </location>
</feature>
<evidence type="ECO:0000259" key="2">
    <source>
        <dbReference type="Pfam" id="PF02517"/>
    </source>
</evidence>
<dbReference type="RefSeq" id="WP_146454786.1">
    <property type="nucleotide sequence ID" value="NZ_SJPW01000001.1"/>
</dbReference>
<evidence type="ECO:0000256" key="1">
    <source>
        <dbReference type="SAM" id="Phobius"/>
    </source>
</evidence>
<sequence>MQKIIRLFWNANERRLRSFWRLAIHVVSLIAGLIVLMVITQVFVALIDEVDYLAYISCQAILQNIIVVVLVVFACVWPDRRPITALGLRLDNRWWANLGYGFTLGAALMTVIFLIELRMGWITVEPTDASTGGLIAGQAFWILAMLFVGFGEEILSRGHHFKNLCEGLRFLGLGSSLVIASVLSSLFFAMLHFFNPGSSIVSILAVTLAGVMFCIARVTTGSLAAPIGMHFAWNYFQGGVFGFPVSGNQVGGSLLYTTQLGNPIMTGGDFGPEAGVLGILAIVLAMAAFAYWPKTEQPALANAIELTRPPHRKASTSVGSELI</sequence>
<keyword evidence="1" id="KW-0812">Transmembrane</keyword>
<feature type="domain" description="CAAX prenyl protease 2/Lysostaphin resistance protein A-like" evidence="2">
    <location>
        <begin position="139"/>
        <end position="236"/>
    </location>
</feature>
<protein>
    <submittedName>
        <fullName evidence="3">CAAX amino terminal protease self-immunity</fullName>
    </submittedName>
</protein>
<name>A0A5C6FH36_9BACT</name>
<dbReference type="Proteomes" id="UP000318288">
    <property type="component" value="Unassembled WGS sequence"/>
</dbReference>
<reference evidence="3 4" key="1">
    <citation type="submission" date="2019-02" db="EMBL/GenBank/DDBJ databases">
        <title>Deep-cultivation of Planctomycetes and their phenomic and genomic characterization uncovers novel biology.</title>
        <authorList>
            <person name="Wiegand S."/>
            <person name="Jogler M."/>
            <person name="Boedeker C."/>
            <person name="Pinto D."/>
            <person name="Vollmers J."/>
            <person name="Rivas-Marin E."/>
            <person name="Kohn T."/>
            <person name="Peeters S.H."/>
            <person name="Heuer A."/>
            <person name="Rast P."/>
            <person name="Oberbeckmann S."/>
            <person name="Bunk B."/>
            <person name="Jeske O."/>
            <person name="Meyerdierks A."/>
            <person name="Storesund J.E."/>
            <person name="Kallscheuer N."/>
            <person name="Luecker S."/>
            <person name="Lage O.M."/>
            <person name="Pohl T."/>
            <person name="Merkel B.J."/>
            <person name="Hornburger P."/>
            <person name="Mueller R.-W."/>
            <person name="Bruemmer F."/>
            <person name="Labrenz M."/>
            <person name="Spormann A.M."/>
            <person name="Op Den Camp H."/>
            <person name="Overmann J."/>
            <person name="Amann R."/>
            <person name="Jetten M.S.M."/>
            <person name="Mascher T."/>
            <person name="Medema M.H."/>
            <person name="Devos D.P."/>
            <person name="Kaster A.-K."/>
            <person name="Ovreas L."/>
            <person name="Rohde M."/>
            <person name="Galperin M.Y."/>
            <person name="Jogler C."/>
        </authorList>
    </citation>
    <scope>NUCLEOTIDE SEQUENCE [LARGE SCALE GENOMIC DNA]</scope>
    <source>
        <strain evidence="3 4">Poly51</strain>
    </source>
</reference>
<comment type="caution">
    <text evidence="3">The sequence shown here is derived from an EMBL/GenBank/DDBJ whole genome shotgun (WGS) entry which is preliminary data.</text>
</comment>
<feature type="transmembrane region" description="Helical" evidence="1">
    <location>
        <begin position="52"/>
        <end position="77"/>
    </location>
</feature>
<keyword evidence="3" id="KW-0378">Hydrolase</keyword>
<dbReference type="Pfam" id="PF02517">
    <property type="entry name" value="Rce1-like"/>
    <property type="match status" value="1"/>
</dbReference>
<keyword evidence="4" id="KW-1185">Reference proteome</keyword>
<dbReference type="GO" id="GO:0080120">
    <property type="term" value="P:CAAX-box protein maturation"/>
    <property type="evidence" value="ECO:0007669"/>
    <property type="project" value="UniProtKB-ARBA"/>
</dbReference>
<evidence type="ECO:0000313" key="3">
    <source>
        <dbReference type="EMBL" id="TWU60758.1"/>
    </source>
</evidence>
<dbReference type="PANTHER" id="PTHR39430">
    <property type="entry name" value="MEMBRANE-ASSOCIATED PROTEASE-RELATED"/>
    <property type="match status" value="1"/>
</dbReference>
<dbReference type="AlphaFoldDB" id="A0A5C6FH36"/>
<dbReference type="OrthoDB" id="324900at2"/>
<dbReference type="InterPro" id="IPR003675">
    <property type="entry name" value="Rce1/LyrA-like_dom"/>
</dbReference>
<feature type="transmembrane region" description="Helical" evidence="1">
    <location>
        <begin position="170"/>
        <end position="194"/>
    </location>
</feature>
<feature type="transmembrane region" description="Helical" evidence="1">
    <location>
        <begin position="20"/>
        <end position="46"/>
    </location>
</feature>
<dbReference type="GO" id="GO:0006508">
    <property type="term" value="P:proteolysis"/>
    <property type="evidence" value="ECO:0007669"/>
    <property type="project" value="UniProtKB-KW"/>
</dbReference>
<dbReference type="GO" id="GO:0004175">
    <property type="term" value="F:endopeptidase activity"/>
    <property type="evidence" value="ECO:0007669"/>
    <property type="project" value="UniProtKB-ARBA"/>
</dbReference>
<keyword evidence="3" id="KW-0645">Protease</keyword>
<gene>
    <name evidence="3" type="ORF">Poly51_10390</name>
</gene>
<dbReference type="PANTHER" id="PTHR39430:SF1">
    <property type="entry name" value="PROTEASE"/>
    <property type="match status" value="1"/>
</dbReference>
<proteinExistence type="predicted"/>
<keyword evidence="1" id="KW-0472">Membrane</keyword>
<evidence type="ECO:0000313" key="4">
    <source>
        <dbReference type="Proteomes" id="UP000318288"/>
    </source>
</evidence>
<feature type="transmembrane region" description="Helical" evidence="1">
    <location>
        <begin position="200"/>
        <end position="219"/>
    </location>
</feature>
<accession>A0A5C6FH36</accession>
<feature type="transmembrane region" description="Helical" evidence="1">
    <location>
        <begin position="129"/>
        <end position="150"/>
    </location>
</feature>